<evidence type="ECO:0008006" key="3">
    <source>
        <dbReference type="Google" id="ProtNLM"/>
    </source>
</evidence>
<sequence length="103" mass="11488">MCVSSWGRSTYARVLIEVSAKNDLKDELVVAIPAWKDRGHTLATISIEYEWKPPRCSNCLVFAHTSDNCPTLHKEKPVATNKDNADGFTVVQKKKSGKANQNQ</sequence>
<dbReference type="PANTHER" id="PTHR31286:SF99">
    <property type="entry name" value="DUF4283 DOMAIN-CONTAINING PROTEIN"/>
    <property type="match status" value="1"/>
</dbReference>
<comment type="caution">
    <text evidence="2">The sequence shown here is derived from an EMBL/GenBank/DDBJ whole genome shotgun (WGS) entry which is preliminary data.</text>
</comment>
<dbReference type="AlphaFoldDB" id="A0A699T9D1"/>
<feature type="non-terminal residue" evidence="2">
    <location>
        <position position="103"/>
    </location>
</feature>
<accession>A0A699T9D1</accession>
<reference evidence="2" key="1">
    <citation type="journal article" date="2019" name="Sci. Rep.">
        <title>Draft genome of Tanacetum cinerariifolium, the natural source of mosquito coil.</title>
        <authorList>
            <person name="Yamashiro T."/>
            <person name="Shiraishi A."/>
            <person name="Satake H."/>
            <person name="Nakayama K."/>
        </authorList>
    </citation>
    <scope>NUCLEOTIDE SEQUENCE</scope>
</reference>
<proteinExistence type="predicted"/>
<organism evidence="2">
    <name type="scientific">Tanacetum cinerariifolium</name>
    <name type="common">Dalmatian daisy</name>
    <name type="synonym">Chrysanthemum cinerariifolium</name>
    <dbReference type="NCBI Taxonomy" id="118510"/>
    <lineage>
        <taxon>Eukaryota</taxon>
        <taxon>Viridiplantae</taxon>
        <taxon>Streptophyta</taxon>
        <taxon>Embryophyta</taxon>
        <taxon>Tracheophyta</taxon>
        <taxon>Spermatophyta</taxon>
        <taxon>Magnoliopsida</taxon>
        <taxon>eudicotyledons</taxon>
        <taxon>Gunneridae</taxon>
        <taxon>Pentapetalae</taxon>
        <taxon>asterids</taxon>
        <taxon>campanulids</taxon>
        <taxon>Asterales</taxon>
        <taxon>Asteraceae</taxon>
        <taxon>Asteroideae</taxon>
        <taxon>Anthemideae</taxon>
        <taxon>Anthemidinae</taxon>
        <taxon>Tanacetum</taxon>
    </lineage>
</organism>
<dbReference type="EMBL" id="BKCJ011224723">
    <property type="protein sequence ID" value="GFD06410.1"/>
    <property type="molecule type" value="Genomic_DNA"/>
</dbReference>
<gene>
    <name evidence="2" type="ORF">Tci_878379</name>
</gene>
<evidence type="ECO:0000313" key="2">
    <source>
        <dbReference type="EMBL" id="GFD06410.1"/>
    </source>
</evidence>
<protein>
    <recommendedName>
        <fullName evidence="3">Zinc knuckle CX2CX4HX4C</fullName>
    </recommendedName>
</protein>
<name>A0A699T9D1_TANCI</name>
<dbReference type="PANTHER" id="PTHR31286">
    <property type="entry name" value="GLYCINE-RICH CELL WALL STRUCTURAL PROTEIN 1.8-LIKE"/>
    <property type="match status" value="1"/>
</dbReference>
<dbReference type="InterPro" id="IPR040256">
    <property type="entry name" value="At4g02000-like"/>
</dbReference>
<evidence type="ECO:0000256" key="1">
    <source>
        <dbReference type="SAM" id="MobiDB-lite"/>
    </source>
</evidence>
<feature type="region of interest" description="Disordered" evidence="1">
    <location>
        <begin position="80"/>
        <end position="103"/>
    </location>
</feature>